<proteinExistence type="predicted"/>
<name>A0A151JRG4_9HYME</name>
<accession>A0A151JRG4</accession>
<sequence length="296" mass="32717">MPPSDQGWANVGSMSALGCHANHGATSAQPPIADPYLKIGLPLPSKQELIKIILQPFLLAVGSNQQAISNFYIAFDGKLLPCTAHASSIVAFDILFKTHYVFGCKYEESLEIFWKFVQIIFYGIDVDDSIWHLRNSHSMHLYKKNNISCGRPGCIVAVSHDNLGANSLYGYTESFNSTYYCRFCYCTKDECKIVTTENDKRVRLRTRALYISDIQELETGATISKGLKRGCVLNNLAYFHVTLPDFEMIAGGPISVGVVCRFGPRNGASAGCLKTSTQIFFATKITDRGDLIAGRQ</sequence>
<keyword evidence="2" id="KW-1185">Reference proteome</keyword>
<dbReference type="EMBL" id="KQ978618">
    <property type="protein sequence ID" value="KYN29790.1"/>
    <property type="molecule type" value="Genomic_DNA"/>
</dbReference>
<evidence type="ECO:0000313" key="1">
    <source>
        <dbReference type="EMBL" id="KYN29790.1"/>
    </source>
</evidence>
<dbReference type="AlphaFoldDB" id="A0A151JRG4"/>
<dbReference type="Proteomes" id="UP000078492">
    <property type="component" value="Unassembled WGS sequence"/>
</dbReference>
<gene>
    <name evidence="1" type="ORF">ALC57_00755</name>
</gene>
<reference evidence="1 2" key="1">
    <citation type="submission" date="2015-09" db="EMBL/GenBank/DDBJ databases">
        <title>Trachymyrmex cornetzi WGS genome.</title>
        <authorList>
            <person name="Nygaard S."/>
            <person name="Hu H."/>
            <person name="Boomsma J."/>
            <person name="Zhang G."/>
        </authorList>
    </citation>
    <scope>NUCLEOTIDE SEQUENCE [LARGE SCALE GENOMIC DNA]</scope>
    <source>
        <strain evidence="1">Tcor2-1</strain>
        <tissue evidence="1">Whole body</tissue>
    </source>
</reference>
<evidence type="ECO:0000313" key="2">
    <source>
        <dbReference type="Proteomes" id="UP000078492"/>
    </source>
</evidence>
<organism evidence="1 2">
    <name type="scientific">Trachymyrmex cornetzi</name>
    <dbReference type="NCBI Taxonomy" id="471704"/>
    <lineage>
        <taxon>Eukaryota</taxon>
        <taxon>Metazoa</taxon>
        <taxon>Ecdysozoa</taxon>
        <taxon>Arthropoda</taxon>
        <taxon>Hexapoda</taxon>
        <taxon>Insecta</taxon>
        <taxon>Pterygota</taxon>
        <taxon>Neoptera</taxon>
        <taxon>Endopterygota</taxon>
        <taxon>Hymenoptera</taxon>
        <taxon>Apocrita</taxon>
        <taxon>Aculeata</taxon>
        <taxon>Formicoidea</taxon>
        <taxon>Formicidae</taxon>
        <taxon>Myrmicinae</taxon>
        <taxon>Trachymyrmex</taxon>
    </lineage>
</organism>
<dbReference type="STRING" id="471704.A0A151JRG4"/>
<protein>
    <submittedName>
        <fullName evidence="1">Uncharacterized protein</fullName>
    </submittedName>
</protein>